<evidence type="ECO:0000313" key="3">
    <source>
        <dbReference type="Proteomes" id="UP000280825"/>
    </source>
</evidence>
<dbReference type="EMBL" id="RYDJ01000022">
    <property type="protein sequence ID" value="RTZ01937.1"/>
    <property type="molecule type" value="Genomic_DNA"/>
</dbReference>
<name>A0A3S0PTJ5_9FLAO</name>
<sequence length="174" mass="20388">MVKAIMIPDDIISSKIYLIRDQKVMLDKDLSELYAVENKQLKRQVRRNIERFPEDFMFELNQLEFDNLRSQIGTSSWGGTRYMPMAFTEQGVAMLSSVLNSTTAIKVNIQIIRVFTKIRAMLTDTMSMKLEIEEIKKKLSNHTKNIELVFNYLDELIDKKDNTEPRKKIGYKNN</sequence>
<organism evidence="2 3">
    <name type="scientific">Flavobacterium bomense</name>
    <dbReference type="NCBI Taxonomy" id="2497483"/>
    <lineage>
        <taxon>Bacteria</taxon>
        <taxon>Pseudomonadati</taxon>
        <taxon>Bacteroidota</taxon>
        <taxon>Flavobacteriia</taxon>
        <taxon>Flavobacteriales</taxon>
        <taxon>Flavobacteriaceae</taxon>
        <taxon>Flavobacterium</taxon>
    </lineage>
</organism>
<reference evidence="2 3" key="1">
    <citation type="submission" date="2018-12" db="EMBL/GenBank/DDBJ databases">
        <title>Flavobacterium sp. nov., isolated from glacier ice.</title>
        <authorList>
            <person name="Liu Q."/>
            <person name="Xin Y.-H."/>
        </authorList>
    </citation>
    <scope>NUCLEOTIDE SEQUENCE [LARGE SCALE GENOMIC DNA]</scope>
    <source>
        <strain evidence="2 3">RB1N8</strain>
    </source>
</reference>
<dbReference type="RefSeq" id="WP_126461395.1">
    <property type="nucleotide sequence ID" value="NZ_RYDJ01000022.1"/>
</dbReference>
<evidence type="ECO:0000313" key="2">
    <source>
        <dbReference type="EMBL" id="RTZ01937.1"/>
    </source>
</evidence>
<comment type="caution">
    <text evidence="2">The sequence shown here is derived from an EMBL/GenBank/DDBJ whole genome shotgun (WGS) entry which is preliminary data.</text>
</comment>
<dbReference type="Pfam" id="PF10543">
    <property type="entry name" value="ORF6N"/>
    <property type="match status" value="1"/>
</dbReference>
<gene>
    <name evidence="2" type="ORF">EKL98_14545</name>
</gene>
<proteinExistence type="predicted"/>
<feature type="domain" description="KilA-N DNA-binding" evidence="1">
    <location>
        <begin position="14"/>
        <end position="98"/>
    </location>
</feature>
<dbReference type="AlphaFoldDB" id="A0A3S0PTJ5"/>
<protein>
    <submittedName>
        <fullName evidence="2">ORF6N domain-containing protein</fullName>
    </submittedName>
</protein>
<dbReference type="Proteomes" id="UP000280825">
    <property type="component" value="Unassembled WGS sequence"/>
</dbReference>
<keyword evidence="3" id="KW-1185">Reference proteome</keyword>
<evidence type="ECO:0000259" key="1">
    <source>
        <dbReference type="Pfam" id="PF10543"/>
    </source>
</evidence>
<dbReference type="InterPro" id="IPR018873">
    <property type="entry name" value="KilA-N_DNA-bd_domain"/>
</dbReference>
<accession>A0A3S0PTJ5</accession>